<name>A0A6M3KDI8_9ZZZZ</name>
<evidence type="ECO:0000313" key="1">
    <source>
        <dbReference type="EMBL" id="QJA80009.1"/>
    </source>
</evidence>
<accession>A0A6M3KDI8</accession>
<gene>
    <name evidence="1" type="ORF">MM415A00796_0013</name>
</gene>
<organism evidence="1">
    <name type="scientific">viral metagenome</name>
    <dbReference type="NCBI Taxonomy" id="1070528"/>
    <lineage>
        <taxon>unclassified sequences</taxon>
        <taxon>metagenomes</taxon>
        <taxon>organismal metagenomes</taxon>
    </lineage>
</organism>
<proteinExistence type="predicted"/>
<protein>
    <submittedName>
        <fullName evidence="1">Uncharacterized protein</fullName>
    </submittedName>
</protein>
<dbReference type="AlphaFoldDB" id="A0A6M3KDI8"/>
<dbReference type="EMBL" id="MT142402">
    <property type="protein sequence ID" value="QJA80009.1"/>
    <property type="molecule type" value="Genomic_DNA"/>
</dbReference>
<sequence>MQFYDLADFRDYTKWTVLSNDTVNLAQYAYGLSGAGAIEFDKYNGTNDKTYAGVYRSDLAHDFTGGVLSQFCSEDRLVVSFYVGALTDIASLTVELGTSASHLHYWTIADTGMTASTWQSLSVKLGARGITGNGMTPGSVPYMAVKVNFDAEDKALEDIRIDRVYLVKNTPTVS</sequence>
<reference evidence="1" key="1">
    <citation type="submission" date="2020-03" db="EMBL/GenBank/DDBJ databases">
        <title>The deep terrestrial virosphere.</title>
        <authorList>
            <person name="Holmfeldt K."/>
            <person name="Nilsson E."/>
            <person name="Simone D."/>
            <person name="Lopez-Fernandez M."/>
            <person name="Wu X."/>
            <person name="de Brujin I."/>
            <person name="Lundin D."/>
            <person name="Andersson A."/>
            <person name="Bertilsson S."/>
            <person name="Dopson M."/>
        </authorList>
    </citation>
    <scope>NUCLEOTIDE SEQUENCE</scope>
    <source>
        <strain evidence="1">MM415A00796</strain>
    </source>
</reference>